<keyword evidence="3" id="KW-1185">Reference proteome</keyword>
<proteinExistence type="predicted"/>
<dbReference type="PANTHER" id="PTHR43236">
    <property type="entry name" value="ANTITOXIN HIGA1"/>
    <property type="match status" value="1"/>
</dbReference>
<dbReference type="Proteomes" id="UP000245380">
    <property type="component" value="Unassembled WGS sequence"/>
</dbReference>
<dbReference type="RefSeq" id="WP_181363086.1">
    <property type="nucleotide sequence ID" value="NZ_MPDK01000022.1"/>
</dbReference>
<evidence type="ECO:0000313" key="2">
    <source>
        <dbReference type="EMBL" id="PWI56963.1"/>
    </source>
</evidence>
<dbReference type="EMBL" id="MPDK01000022">
    <property type="protein sequence ID" value="PWI56963.1"/>
    <property type="molecule type" value="Genomic_DNA"/>
</dbReference>
<sequence>MSRARETARAIARKFATDNPYQVAEQLEFKVKIKDLPSSVRGFTTAIFGIRFLVINNALDATFAKFVCAHELGHAILHPDCDYFEIKDTLFPIGKYEREAEEFAISFLSSFSAPEYGEPLERFYRRIGIPVAGGI</sequence>
<dbReference type="Pfam" id="PF06114">
    <property type="entry name" value="Peptidase_M78"/>
    <property type="match status" value="1"/>
</dbReference>
<evidence type="ECO:0000259" key="1">
    <source>
        <dbReference type="Pfam" id="PF06114"/>
    </source>
</evidence>
<protein>
    <recommendedName>
        <fullName evidence="1">IrrE N-terminal-like domain-containing protein</fullName>
    </recommendedName>
</protein>
<dbReference type="InterPro" id="IPR052345">
    <property type="entry name" value="Rad_response_metalloprotease"/>
</dbReference>
<evidence type="ECO:0000313" key="3">
    <source>
        <dbReference type="Proteomes" id="UP000245380"/>
    </source>
</evidence>
<feature type="domain" description="IrrE N-terminal-like" evidence="1">
    <location>
        <begin position="34"/>
        <end position="108"/>
    </location>
</feature>
<dbReference type="PANTHER" id="PTHR43236:SF1">
    <property type="entry name" value="BLL7220 PROTEIN"/>
    <property type="match status" value="1"/>
</dbReference>
<reference evidence="2 3" key="1">
    <citation type="submission" date="2016-11" db="EMBL/GenBank/DDBJ databases">
        <title>Comparative genomics of Acidibacillus ferroxidans species.</title>
        <authorList>
            <person name="Oliveira G."/>
            <person name="Nunes G."/>
            <person name="Oliveira R."/>
            <person name="Araujo F."/>
            <person name="Salim A."/>
            <person name="Scholte L."/>
            <person name="Morais D."/>
            <person name="Nancucheo I."/>
            <person name="Johnson D.B."/>
            <person name="Grail B."/>
            <person name="Bittencourt J."/>
            <person name="Valadares R."/>
        </authorList>
    </citation>
    <scope>NUCLEOTIDE SEQUENCE [LARGE SCALE GENOMIC DNA]</scope>
    <source>
        <strain evidence="2 3">Y002</strain>
    </source>
</reference>
<accession>A0A2U3D6T5</accession>
<comment type="caution">
    <text evidence="2">The sequence shown here is derived from an EMBL/GenBank/DDBJ whole genome shotgun (WGS) entry which is preliminary data.</text>
</comment>
<name>A0A2U3D6T5_SULT2</name>
<dbReference type="InterPro" id="IPR010359">
    <property type="entry name" value="IrrE_HExxH"/>
</dbReference>
<gene>
    <name evidence="2" type="ORF">BM613_11205</name>
</gene>
<dbReference type="AlphaFoldDB" id="A0A2U3D6T5"/>
<organism evidence="2 3">
    <name type="scientific">Sulfoacidibacillus thermotolerans</name>
    <name type="common">Acidibacillus sulfuroxidans</name>
    <dbReference type="NCBI Taxonomy" id="1765684"/>
    <lineage>
        <taxon>Bacteria</taxon>
        <taxon>Bacillati</taxon>
        <taxon>Bacillota</taxon>
        <taxon>Bacilli</taxon>
        <taxon>Bacillales</taxon>
        <taxon>Alicyclobacillaceae</taxon>
        <taxon>Sulfoacidibacillus</taxon>
    </lineage>
</organism>
<dbReference type="Gene3D" id="1.10.10.2910">
    <property type="match status" value="1"/>
</dbReference>